<dbReference type="InterPro" id="IPR001789">
    <property type="entry name" value="Sig_transdc_resp-reg_receiver"/>
</dbReference>
<comment type="caution">
    <text evidence="1">Lacks conserved residue(s) required for the propagation of feature annotation.</text>
</comment>
<dbReference type="AlphaFoldDB" id="A0A2U8FM43"/>
<feature type="repeat" description="TPR" evidence="2">
    <location>
        <begin position="298"/>
        <end position="331"/>
    </location>
</feature>
<evidence type="ECO:0000256" key="3">
    <source>
        <dbReference type="SAM" id="MobiDB-lite"/>
    </source>
</evidence>
<sequence>MRRVAPAARNAPSCAHFAPSPWCGAARGRDDACSFSRPAGVRSAAGGLFRRLPRNTRGYAGSMIARDADRHTIRALVVDGNLLSRSILVSQLRDFGVMQIQQVGRAQDARKKLEVGTYDLVVCEYHFDRTQYTGRDLLDDLRQNGLLPLSTTFVMVTGEASYACVAEAAEAALDGYLLKPYTANSLFSRISAARTRKRELKEIFDAIELNDMGRAAELCLSHFEDRRPYWLYTARIGAEISISQGNIEMARHLYEVVTAEKALPWARLGIARVQGAEGLLGEARTTLENLIADHRSYADAYDVMGKVQIGQGDLDAAYETYAMACEITPSSITRLQKAGLMALYTGRTAEAERLMERVVRIGLGSKMFDPIAIVVLAFCKYLGDDDKWLQRCADDIQRAFERDPLDLRLKRFADITQALVMCRRKQVSELASHLEAMVKDVLSPTGDFEAASNIVRLLGLIAERVSNKEFADRTIASIAARFCSSRVTLDVLLGAAEGEAHQTLIRGAWQALNARIQAAMAQSIEGHHEAAVRALIAGAKETRNPRFVETAEGSLKRHGAKIARAEELAKVIEELRVALLPGAFKDPSFGGREPGSILMPGSAAAKAVPAPSSA</sequence>
<feature type="domain" description="Response regulatory" evidence="4">
    <location>
        <begin position="74"/>
        <end position="194"/>
    </location>
</feature>
<name>A0A2U8FM43_9BURK</name>
<dbReference type="PANTHER" id="PTHR43228:SF1">
    <property type="entry name" value="TWO-COMPONENT RESPONSE REGULATOR ARR22"/>
    <property type="match status" value="1"/>
</dbReference>
<reference evidence="5 6" key="1">
    <citation type="submission" date="2018-05" db="EMBL/GenBank/DDBJ databases">
        <title>complete genome sequence of Aquabacterium olei NBRC 110486.</title>
        <authorList>
            <person name="Tang B."/>
            <person name="Chang J."/>
            <person name="Zhang L."/>
            <person name="Yang H."/>
        </authorList>
    </citation>
    <scope>NUCLEOTIDE SEQUENCE [LARGE SCALE GENOMIC DNA]</scope>
    <source>
        <strain evidence="5 6">NBRC 110486</strain>
    </source>
</reference>
<dbReference type="InterPro" id="IPR011006">
    <property type="entry name" value="CheY-like_superfamily"/>
</dbReference>
<evidence type="ECO:0000313" key="5">
    <source>
        <dbReference type="EMBL" id="AWI52048.1"/>
    </source>
</evidence>
<keyword evidence="6" id="KW-1185">Reference proteome</keyword>
<dbReference type="Pfam" id="PF00072">
    <property type="entry name" value="Response_reg"/>
    <property type="match status" value="1"/>
</dbReference>
<proteinExistence type="predicted"/>
<dbReference type="KEGG" id="aon:DEH84_00230"/>
<keyword evidence="2" id="KW-0802">TPR repeat</keyword>
<dbReference type="Gene3D" id="1.25.40.10">
    <property type="entry name" value="Tetratricopeptide repeat domain"/>
    <property type="match status" value="1"/>
</dbReference>
<evidence type="ECO:0000256" key="2">
    <source>
        <dbReference type="PROSITE-ProRule" id="PRU00339"/>
    </source>
</evidence>
<dbReference type="SUPFAM" id="SSF48452">
    <property type="entry name" value="TPR-like"/>
    <property type="match status" value="1"/>
</dbReference>
<dbReference type="Gene3D" id="3.40.50.2300">
    <property type="match status" value="1"/>
</dbReference>
<dbReference type="EMBL" id="CP029210">
    <property type="protein sequence ID" value="AWI52048.1"/>
    <property type="molecule type" value="Genomic_DNA"/>
</dbReference>
<dbReference type="InterPro" id="IPR011990">
    <property type="entry name" value="TPR-like_helical_dom_sf"/>
</dbReference>
<dbReference type="PANTHER" id="PTHR43228">
    <property type="entry name" value="TWO-COMPONENT RESPONSE REGULATOR"/>
    <property type="match status" value="1"/>
</dbReference>
<dbReference type="InterPro" id="IPR052048">
    <property type="entry name" value="ST_Response_Regulator"/>
</dbReference>
<dbReference type="SUPFAM" id="SSF52172">
    <property type="entry name" value="CheY-like"/>
    <property type="match status" value="1"/>
</dbReference>
<dbReference type="Proteomes" id="UP000244892">
    <property type="component" value="Chromosome"/>
</dbReference>
<feature type="compositionally biased region" description="Low complexity" evidence="3">
    <location>
        <begin position="600"/>
        <end position="614"/>
    </location>
</feature>
<evidence type="ECO:0000259" key="4">
    <source>
        <dbReference type="PROSITE" id="PS50110"/>
    </source>
</evidence>
<dbReference type="SMART" id="SM00448">
    <property type="entry name" value="REC"/>
    <property type="match status" value="1"/>
</dbReference>
<accession>A0A2U8FM43</accession>
<evidence type="ECO:0000256" key="1">
    <source>
        <dbReference type="PROSITE-ProRule" id="PRU00169"/>
    </source>
</evidence>
<dbReference type="PROSITE" id="PS50110">
    <property type="entry name" value="RESPONSE_REGULATORY"/>
    <property type="match status" value="1"/>
</dbReference>
<dbReference type="PROSITE" id="PS50005">
    <property type="entry name" value="TPR"/>
    <property type="match status" value="1"/>
</dbReference>
<evidence type="ECO:0000313" key="6">
    <source>
        <dbReference type="Proteomes" id="UP000244892"/>
    </source>
</evidence>
<gene>
    <name evidence="5" type="ORF">DEH84_00230</name>
</gene>
<protein>
    <submittedName>
        <fullName evidence="5">Response regulator</fullName>
    </submittedName>
</protein>
<organism evidence="5 6">
    <name type="scientific">Aquabacterium olei</name>
    <dbReference type="NCBI Taxonomy" id="1296669"/>
    <lineage>
        <taxon>Bacteria</taxon>
        <taxon>Pseudomonadati</taxon>
        <taxon>Pseudomonadota</taxon>
        <taxon>Betaproteobacteria</taxon>
        <taxon>Burkholderiales</taxon>
        <taxon>Aquabacterium</taxon>
    </lineage>
</organism>
<dbReference type="GO" id="GO:0000160">
    <property type="term" value="P:phosphorelay signal transduction system"/>
    <property type="evidence" value="ECO:0007669"/>
    <property type="project" value="InterPro"/>
</dbReference>
<dbReference type="InterPro" id="IPR019734">
    <property type="entry name" value="TPR_rpt"/>
</dbReference>
<feature type="region of interest" description="Disordered" evidence="3">
    <location>
        <begin position="595"/>
        <end position="614"/>
    </location>
</feature>